<feature type="compositionally biased region" description="Polar residues" evidence="1">
    <location>
        <begin position="416"/>
        <end position="428"/>
    </location>
</feature>
<dbReference type="EMBL" id="LATX01002382">
    <property type="protein sequence ID" value="KTB30539.1"/>
    <property type="molecule type" value="Genomic_DNA"/>
</dbReference>
<evidence type="ECO:0000313" key="2">
    <source>
        <dbReference type="EMBL" id="KTB30539.1"/>
    </source>
</evidence>
<organism evidence="2 3">
    <name type="scientific">Moniliophthora roreri</name>
    <name type="common">Frosty pod rot fungus</name>
    <name type="synonym">Monilia roreri</name>
    <dbReference type="NCBI Taxonomy" id="221103"/>
    <lineage>
        <taxon>Eukaryota</taxon>
        <taxon>Fungi</taxon>
        <taxon>Dikarya</taxon>
        <taxon>Basidiomycota</taxon>
        <taxon>Agaricomycotina</taxon>
        <taxon>Agaricomycetes</taxon>
        <taxon>Agaricomycetidae</taxon>
        <taxon>Agaricales</taxon>
        <taxon>Marasmiineae</taxon>
        <taxon>Marasmiaceae</taxon>
        <taxon>Moniliophthora</taxon>
    </lineage>
</organism>
<accession>A0A0W0F2I5</accession>
<gene>
    <name evidence="2" type="ORF">WG66_16893</name>
</gene>
<feature type="compositionally biased region" description="Basic and acidic residues" evidence="1">
    <location>
        <begin position="444"/>
        <end position="462"/>
    </location>
</feature>
<evidence type="ECO:0000256" key="1">
    <source>
        <dbReference type="SAM" id="MobiDB-lite"/>
    </source>
</evidence>
<proteinExistence type="predicted"/>
<name>A0A0W0F2I5_MONRR</name>
<comment type="caution">
    <text evidence="2">The sequence shown here is derived from an EMBL/GenBank/DDBJ whole genome shotgun (WGS) entry which is preliminary data.</text>
</comment>
<protein>
    <submittedName>
        <fullName evidence="2">Uncharacterized protein</fullName>
    </submittedName>
</protein>
<feature type="region of interest" description="Disordered" evidence="1">
    <location>
        <begin position="410"/>
        <end position="471"/>
    </location>
</feature>
<dbReference type="Proteomes" id="UP000054988">
    <property type="component" value="Unassembled WGS sequence"/>
</dbReference>
<dbReference type="AlphaFoldDB" id="A0A0W0F2I5"/>
<sequence length="587" mass="66582">MEIANAQGVAISGNARFSVVHRDQYNRTTINNRIVHVGRPGRTIVKRERRKHDSETEYDQYHNIIRGDIRNLEKLCSVDEGELEWKDGKRVWVDSYRRTVHQAQLYGDDEVFTAFSYHGKDALKAWKKDFMKYSQADENMMFPQLFGINRSKVPALLFYDGARLEQIAISKQGLADPWKTWEPDTLLNKTLIESGLMRYEFKNISGSTHTLTIYMGPALRTVWLSQAHSLSEVSNGGSATYLIPHLWIEFDIQPQLDQSGAVVLDSPPTVYLFIRLPPSSLADLDPWMSQITFWSFGENGTNEIPETECKRIGLPNIVLWRVEVSLRTWPKHVYDAIHAWQVARGFDPMTADFARSLGFPIFEPIVKRDAQIEETIEEKEVALISDPLVAQKSPVEPNTGLAHSIHFRSNDLPANRQPSLLPTPSSTHIPRRMAPRPSLKRKRVEVISIHDTDSKSEPESSHRLSMPKQKRVKVVTIHDTDSESESELCRCSHIESSSSSPSDPKESNRVANKGLVGNLPVVIRLMLLVSSVIRFGLSFPLVLSLRLVPSKVTLQDFEFELPYNVNLTQTVANASLIHSSPEWNNKG</sequence>
<evidence type="ECO:0000313" key="3">
    <source>
        <dbReference type="Proteomes" id="UP000054988"/>
    </source>
</evidence>
<reference evidence="2 3" key="1">
    <citation type="submission" date="2015-12" db="EMBL/GenBank/DDBJ databases">
        <title>Draft genome sequence of Moniliophthora roreri, the causal agent of frosty pod rot of cacao.</title>
        <authorList>
            <person name="Aime M.C."/>
            <person name="Diaz-Valderrama J.R."/>
            <person name="Kijpornyongpan T."/>
            <person name="Phillips-Mora W."/>
        </authorList>
    </citation>
    <scope>NUCLEOTIDE SEQUENCE [LARGE SCALE GENOMIC DNA]</scope>
    <source>
        <strain evidence="2 3">MCA 2952</strain>
    </source>
</reference>
<feature type="compositionally biased region" description="Basic residues" evidence="1">
    <location>
        <begin position="429"/>
        <end position="443"/>
    </location>
</feature>